<evidence type="ECO:0000256" key="1">
    <source>
        <dbReference type="ARBA" id="ARBA00009080"/>
    </source>
</evidence>
<dbReference type="InterPro" id="IPR036291">
    <property type="entry name" value="NAD(P)-bd_dom_sf"/>
</dbReference>
<dbReference type="Proteomes" id="UP000702209">
    <property type="component" value="Unassembled WGS sequence"/>
</dbReference>
<dbReference type="InterPro" id="IPR013328">
    <property type="entry name" value="6PGD_dom2"/>
</dbReference>
<dbReference type="EMBL" id="JADLQX010000005">
    <property type="protein sequence ID" value="MBF6297525.1"/>
    <property type="molecule type" value="Genomic_DNA"/>
</dbReference>
<reference evidence="5 6" key="1">
    <citation type="submission" date="2020-10" db="EMBL/GenBank/DDBJ databases">
        <title>Identification of Nocardia species via Next-generation sequencing and recognition of intraspecies genetic diversity.</title>
        <authorList>
            <person name="Li P."/>
            <person name="Li P."/>
            <person name="Lu B."/>
        </authorList>
    </citation>
    <scope>NUCLEOTIDE SEQUENCE [LARGE SCALE GENOMIC DNA]</scope>
    <source>
        <strain evidence="5 6">BJ06-0157</strain>
    </source>
</reference>
<feature type="domain" description="NADPH-dependent reductive aminase-like C-terminal" evidence="4">
    <location>
        <begin position="163"/>
        <end position="286"/>
    </location>
</feature>
<evidence type="ECO:0000256" key="2">
    <source>
        <dbReference type="ARBA" id="ARBA00023002"/>
    </source>
</evidence>
<evidence type="ECO:0000313" key="5">
    <source>
        <dbReference type="EMBL" id="MBF6297525.1"/>
    </source>
</evidence>
<feature type="domain" description="6-phosphogluconate dehydrogenase NADP-binding" evidence="3">
    <location>
        <begin position="8"/>
        <end position="156"/>
    </location>
</feature>
<evidence type="ECO:0000259" key="4">
    <source>
        <dbReference type="Pfam" id="PF21761"/>
    </source>
</evidence>
<evidence type="ECO:0000313" key="6">
    <source>
        <dbReference type="Proteomes" id="UP000702209"/>
    </source>
</evidence>
<comment type="caution">
    <text evidence="5">The sequence shown here is derived from an EMBL/GenBank/DDBJ whole genome shotgun (WGS) entry which is preliminary data.</text>
</comment>
<keyword evidence="2" id="KW-0560">Oxidoreductase</keyword>
<dbReference type="PIRSF" id="PIRSF000103">
    <property type="entry name" value="HIBADH"/>
    <property type="match status" value="1"/>
</dbReference>
<organism evidence="5 6">
    <name type="scientific">Nocardia amamiensis</name>
    <dbReference type="NCBI Taxonomy" id="404578"/>
    <lineage>
        <taxon>Bacteria</taxon>
        <taxon>Bacillati</taxon>
        <taxon>Actinomycetota</taxon>
        <taxon>Actinomycetes</taxon>
        <taxon>Mycobacteriales</taxon>
        <taxon>Nocardiaceae</taxon>
        <taxon>Nocardia</taxon>
    </lineage>
</organism>
<dbReference type="SUPFAM" id="SSF51735">
    <property type="entry name" value="NAD(P)-binding Rossmann-fold domains"/>
    <property type="match status" value="1"/>
</dbReference>
<dbReference type="PANTHER" id="PTHR43580:SF2">
    <property type="entry name" value="CYTOKINE-LIKE NUCLEAR FACTOR N-PAC"/>
    <property type="match status" value="1"/>
</dbReference>
<dbReference type="Gene3D" id="1.10.1040.10">
    <property type="entry name" value="N-(1-d-carboxylethyl)-l-norvaline Dehydrogenase, domain 2"/>
    <property type="match status" value="1"/>
</dbReference>
<protein>
    <submittedName>
        <fullName evidence="5">NAD(P)-dependent oxidoreductase</fullName>
    </submittedName>
</protein>
<dbReference type="InterPro" id="IPR006115">
    <property type="entry name" value="6PGDH_NADP-bd"/>
</dbReference>
<sequence length="297" mass="30702">MNDNRTPVTVLGLGRIGAAIAEIFLRNGHPTTAWNRSADKGIGLEELGATRAASPAEAIAAGRLVVVALADTEAAAALLEPVPGGLDGRTVLNVATGRPDEARELVAAIEARDGHFLDGAILGVPQTLGTPDTLLMYSGSPTAQAEHAATIAELGNAKYLGVDAGLAGLHDMAVLAGMYGMFAGFFQAVAMVGSENFTAGEFTDGFLVPWFRSLLDMLPVLAAEIDSREFPVNFSDLAVNRAGLANILTASRKQGVATDLLDPLLRLLEAEVERGNGTASFTRAVAGLLDQAAVPAS</sequence>
<dbReference type="PANTHER" id="PTHR43580">
    <property type="entry name" value="OXIDOREDUCTASE GLYR1-RELATED"/>
    <property type="match status" value="1"/>
</dbReference>
<dbReference type="InterPro" id="IPR015815">
    <property type="entry name" value="HIBADH-related"/>
</dbReference>
<name>A0ABS0CLQ8_9NOCA</name>
<dbReference type="Pfam" id="PF03446">
    <property type="entry name" value="NAD_binding_2"/>
    <property type="match status" value="1"/>
</dbReference>
<dbReference type="RefSeq" id="WP_195128890.1">
    <property type="nucleotide sequence ID" value="NZ_JADLQX010000005.1"/>
</dbReference>
<keyword evidence="6" id="KW-1185">Reference proteome</keyword>
<dbReference type="Pfam" id="PF21761">
    <property type="entry name" value="RedAm-like_C"/>
    <property type="match status" value="1"/>
</dbReference>
<dbReference type="Gene3D" id="3.40.50.720">
    <property type="entry name" value="NAD(P)-binding Rossmann-like Domain"/>
    <property type="match status" value="1"/>
</dbReference>
<dbReference type="InterPro" id="IPR051265">
    <property type="entry name" value="HIBADH-related_NP60_sf"/>
</dbReference>
<proteinExistence type="inferred from homology"/>
<dbReference type="InterPro" id="IPR048666">
    <property type="entry name" value="RedAm-like_C"/>
</dbReference>
<accession>A0ABS0CLQ8</accession>
<comment type="similarity">
    <text evidence="1">Belongs to the HIBADH-related family.</text>
</comment>
<gene>
    <name evidence="5" type="ORF">IU459_08205</name>
</gene>
<evidence type="ECO:0000259" key="3">
    <source>
        <dbReference type="Pfam" id="PF03446"/>
    </source>
</evidence>